<dbReference type="Proteomes" id="UP000291142">
    <property type="component" value="Unassembled WGS sequence"/>
</dbReference>
<dbReference type="InterPro" id="IPR013783">
    <property type="entry name" value="Ig-like_fold"/>
</dbReference>
<evidence type="ECO:0000313" key="2">
    <source>
        <dbReference type="Proteomes" id="UP000291142"/>
    </source>
</evidence>
<dbReference type="AlphaFoldDB" id="A0A4V2JA63"/>
<gene>
    <name evidence="1" type="ORF">EYD45_06710</name>
</gene>
<dbReference type="Pfam" id="PF13585">
    <property type="entry name" value="CHU_C"/>
    <property type="match status" value="1"/>
</dbReference>
<reference evidence="1 2" key="1">
    <citation type="submission" date="2019-02" db="EMBL/GenBank/DDBJ databases">
        <title>Hyunsoonleella sp., isolated from marine sediment.</title>
        <authorList>
            <person name="Liu B.-T."/>
        </authorList>
    </citation>
    <scope>NUCLEOTIDE SEQUENCE [LARGE SCALE GENOMIC DNA]</scope>
    <source>
        <strain evidence="1 2">T58</strain>
    </source>
</reference>
<sequence length="612" mass="67629">MKKWHILVIIFGIAKICAQDIDIFKQYHGRFSYTAIGNTLNPAENNLSTFCEILPLSSADLNMPSSQIIKEAFIYWAGSGSGDTSITLNGTDIEADDTLNVTYSDSFNGDLTYFSCYKNITDLVINTGNGTYTVENLNIDAVLAENPGYCNNRTNFAGWSIFIIYEEDTLPLNQVNLFHGLEIINRESQRIDITISNLNVIDNADAKIGFLAWEGDQALNFGESLIFQGIALEDLPLNPRDNAFNGTNTYTRSSTLYNMDLDVYDIEDIIKIGDTEATVTLTTGDFNPENGVFSADLIIINNIITVLNSQLPDATPVIDNISIVCDSQEIIVEFTVNNFNSTEVLPAGVPISFYANGTFLGQSNTTTALDIGESESGVIQLTVPNSILNDFELFVVVDDDGTGNGTIQETNESNNEVSQSISLISAPIVINIPVVEACDEGNNTSVFNLTEIEGVITTEPNIIYTYYETLEDLNSFTNPISAPNSYTNITYPQSVYVTLNNGSCIEFVELPLKINNCFEEIEQEGISPNDDGKNDDFSPDQVYGIFENLEIKIFNRNGTLVFVGYNKNPWNGYSNRGINSGNLLPVGTYYYVLHLNDPNYSKPVTGWIYLNY</sequence>
<protein>
    <submittedName>
        <fullName evidence="1">Gliding motility-associated C-terminal domain-containing protein</fullName>
    </submittedName>
</protein>
<dbReference type="EMBL" id="SIRT01000004">
    <property type="protein sequence ID" value="TBN04305.1"/>
    <property type="molecule type" value="Genomic_DNA"/>
</dbReference>
<organism evidence="1 2">
    <name type="scientific">Hyunsoonleella flava</name>
    <dbReference type="NCBI Taxonomy" id="2527939"/>
    <lineage>
        <taxon>Bacteria</taxon>
        <taxon>Pseudomonadati</taxon>
        <taxon>Bacteroidota</taxon>
        <taxon>Flavobacteriia</taxon>
        <taxon>Flavobacteriales</taxon>
        <taxon>Flavobacteriaceae</taxon>
    </lineage>
</organism>
<proteinExistence type="predicted"/>
<dbReference type="OrthoDB" id="1140688at2"/>
<comment type="caution">
    <text evidence="1">The sequence shown here is derived from an EMBL/GenBank/DDBJ whole genome shotgun (WGS) entry which is preliminary data.</text>
</comment>
<name>A0A4V2JA63_9FLAO</name>
<dbReference type="Gene3D" id="2.60.40.10">
    <property type="entry name" value="Immunoglobulins"/>
    <property type="match status" value="1"/>
</dbReference>
<evidence type="ECO:0000313" key="1">
    <source>
        <dbReference type="EMBL" id="TBN04305.1"/>
    </source>
</evidence>
<dbReference type="RefSeq" id="WP_130963775.1">
    <property type="nucleotide sequence ID" value="NZ_SIRT01000004.1"/>
</dbReference>
<accession>A0A4V2JA63</accession>
<keyword evidence="2" id="KW-1185">Reference proteome</keyword>